<dbReference type="STRING" id="1346286.SAMN05444362_11168"/>
<sequence length="52" mass="6467">MTTEEILWNAAFENESTPIDNLYDYNEEQAMERYYEDKELFERYAEYFRHAS</sequence>
<evidence type="ECO:0000313" key="1">
    <source>
        <dbReference type="EMBL" id="SHF87132.1"/>
    </source>
</evidence>
<name>A0A1M5F7Q3_9BACT</name>
<reference evidence="2" key="1">
    <citation type="submission" date="2016-11" db="EMBL/GenBank/DDBJ databases">
        <authorList>
            <person name="Varghese N."/>
            <person name="Submissions S."/>
        </authorList>
    </citation>
    <scope>NUCLEOTIDE SEQUENCE [LARGE SCALE GENOMIC DNA]</scope>
    <source>
        <strain evidence="2">DSM 27370</strain>
    </source>
</reference>
<organism evidence="1 2">
    <name type="scientific">Dysgonomonas macrotermitis</name>
    <dbReference type="NCBI Taxonomy" id="1346286"/>
    <lineage>
        <taxon>Bacteria</taxon>
        <taxon>Pseudomonadati</taxon>
        <taxon>Bacteroidota</taxon>
        <taxon>Bacteroidia</taxon>
        <taxon>Bacteroidales</taxon>
        <taxon>Dysgonomonadaceae</taxon>
        <taxon>Dysgonomonas</taxon>
    </lineage>
</organism>
<dbReference type="AlphaFoldDB" id="A0A1M5F7Q3"/>
<gene>
    <name evidence="1" type="ORF">SAMN05444362_11168</name>
</gene>
<dbReference type="Proteomes" id="UP000184480">
    <property type="component" value="Unassembled WGS sequence"/>
</dbReference>
<evidence type="ECO:0000313" key="2">
    <source>
        <dbReference type="Proteomes" id="UP000184480"/>
    </source>
</evidence>
<dbReference type="RefSeq" id="WP_157257515.1">
    <property type="nucleotide sequence ID" value="NZ_BBXL01000006.1"/>
</dbReference>
<accession>A0A1M5F7Q3</accession>
<proteinExistence type="predicted"/>
<keyword evidence="2" id="KW-1185">Reference proteome</keyword>
<dbReference type="EMBL" id="FQUC01000011">
    <property type="protein sequence ID" value="SHF87132.1"/>
    <property type="molecule type" value="Genomic_DNA"/>
</dbReference>
<protein>
    <submittedName>
        <fullName evidence="1">Uncharacterized protein</fullName>
    </submittedName>
</protein>